<dbReference type="SMART" id="SM00448">
    <property type="entry name" value="REC"/>
    <property type="match status" value="1"/>
</dbReference>
<name>A0ABS6DTL4_9FIRM</name>
<dbReference type="CDD" id="cd00156">
    <property type="entry name" value="REC"/>
    <property type="match status" value="1"/>
</dbReference>
<dbReference type="InterPro" id="IPR001789">
    <property type="entry name" value="Sig_transdc_resp-reg_receiver"/>
</dbReference>
<keyword evidence="3" id="KW-0804">Transcription</keyword>
<feature type="modified residue" description="4-aspartylphosphate" evidence="4">
    <location>
        <position position="55"/>
    </location>
</feature>
<keyword evidence="8" id="KW-1185">Reference proteome</keyword>
<sequence length="353" mass="41268">MYKILIVEDEYLSANVLELIISKEFKEKVEIIKADNGLRGKQIIKQNEVDLVIMDINIPIINGTELCKYIRIKKNDMPIIVITSDYNDKLAERLFKLEVNEYFIKPVRAEVIIKTIKKYINKNKVEVKNEQEYCLDNLEKEILKVSKPEIITKLSSYINFIFSQKETNYIMKEITNLGLKLDKIVNKNKINASDAISQKINEMIAHPFIYKDANGLILQVSNIITEIFDIIYQNKINNNFNEYTQEAIDYVERNIKKNITLEEVAKNINITPHYLSKIFKKEVGVNFVTYVTDRKIDLAKEMLEDKNIPIVNISISLAFNQPNYFSKVFKKKVGVTPSEYREQCLKNKTYLRI</sequence>
<evidence type="ECO:0000256" key="3">
    <source>
        <dbReference type="ARBA" id="ARBA00023163"/>
    </source>
</evidence>
<dbReference type="Pfam" id="PF12833">
    <property type="entry name" value="HTH_18"/>
    <property type="match status" value="1"/>
</dbReference>
<keyword evidence="2" id="KW-0238">DNA-binding</keyword>
<feature type="domain" description="HTH araC/xylS-type" evidence="5">
    <location>
        <begin position="245"/>
        <end position="343"/>
    </location>
</feature>
<evidence type="ECO:0000259" key="5">
    <source>
        <dbReference type="PROSITE" id="PS01124"/>
    </source>
</evidence>
<gene>
    <name evidence="7" type="ORF">KQI20_01360</name>
</gene>
<evidence type="ECO:0000259" key="6">
    <source>
        <dbReference type="PROSITE" id="PS50110"/>
    </source>
</evidence>
<dbReference type="Proteomes" id="UP001196301">
    <property type="component" value="Unassembled WGS sequence"/>
</dbReference>
<dbReference type="PROSITE" id="PS01124">
    <property type="entry name" value="HTH_ARAC_FAMILY_2"/>
    <property type="match status" value="1"/>
</dbReference>
<dbReference type="PROSITE" id="PS00041">
    <property type="entry name" value="HTH_ARAC_FAMILY_1"/>
    <property type="match status" value="1"/>
</dbReference>
<dbReference type="EMBL" id="JAHLOQ010000002">
    <property type="protein sequence ID" value="MBU5335075.1"/>
    <property type="molecule type" value="Genomic_DNA"/>
</dbReference>
<keyword evidence="4" id="KW-0597">Phosphoprotein</keyword>
<protein>
    <submittedName>
        <fullName evidence="7">Response regulator</fullName>
    </submittedName>
</protein>
<organism evidence="7 8">
    <name type="scientific">Intestinibacter bartlettii</name>
    <dbReference type="NCBI Taxonomy" id="261299"/>
    <lineage>
        <taxon>Bacteria</taxon>
        <taxon>Bacillati</taxon>
        <taxon>Bacillota</taxon>
        <taxon>Clostridia</taxon>
        <taxon>Peptostreptococcales</taxon>
        <taxon>Peptostreptococcaceae</taxon>
        <taxon>Intestinibacter</taxon>
    </lineage>
</organism>
<dbReference type="PANTHER" id="PTHR43280:SF10">
    <property type="entry name" value="REGULATORY PROTEIN POCR"/>
    <property type="match status" value="1"/>
</dbReference>
<dbReference type="SMART" id="SM00342">
    <property type="entry name" value="HTH_ARAC"/>
    <property type="match status" value="1"/>
</dbReference>
<evidence type="ECO:0000313" key="8">
    <source>
        <dbReference type="Proteomes" id="UP001196301"/>
    </source>
</evidence>
<dbReference type="PANTHER" id="PTHR43280">
    <property type="entry name" value="ARAC-FAMILY TRANSCRIPTIONAL REGULATOR"/>
    <property type="match status" value="1"/>
</dbReference>
<evidence type="ECO:0000256" key="4">
    <source>
        <dbReference type="PROSITE-ProRule" id="PRU00169"/>
    </source>
</evidence>
<keyword evidence="1" id="KW-0805">Transcription regulation</keyword>
<dbReference type="PROSITE" id="PS50110">
    <property type="entry name" value="RESPONSE_REGULATORY"/>
    <property type="match status" value="1"/>
</dbReference>
<dbReference type="RefSeq" id="WP_216568238.1">
    <property type="nucleotide sequence ID" value="NZ_JAHLOQ010000002.1"/>
</dbReference>
<comment type="caution">
    <text evidence="7">The sequence shown here is derived from an EMBL/GenBank/DDBJ whole genome shotgun (WGS) entry which is preliminary data.</text>
</comment>
<evidence type="ECO:0000313" key="7">
    <source>
        <dbReference type="EMBL" id="MBU5335075.1"/>
    </source>
</evidence>
<reference evidence="7 8" key="1">
    <citation type="submission" date="2021-06" db="EMBL/GenBank/DDBJ databases">
        <authorList>
            <person name="Sun Q."/>
            <person name="Li D."/>
        </authorList>
    </citation>
    <scope>NUCLEOTIDE SEQUENCE [LARGE SCALE GENOMIC DNA]</scope>
    <source>
        <strain evidence="7 8">N19</strain>
    </source>
</reference>
<proteinExistence type="predicted"/>
<dbReference type="InterPro" id="IPR018062">
    <property type="entry name" value="HTH_AraC-typ_CS"/>
</dbReference>
<accession>A0ABS6DTL4</accession>
<dbReference type="Pfam" id="PF00072">
    <property type="entry name" value="Response_reg"/>
    <property type="match status" value="1"/>
</dbReference>
<evidence type="ECO:0000256" key="2">
    <source>
        <dbReference type="ARBA" id="ARBA00023125"/>
    </source>
</evidence>
<feature type="domain" description="Response regulatory" evidence="6">
    <location>
        <begin position="3"/>
        <end position="120"/>
    </location>
</feature>
<dbReference type="InterPro" id="IPR018060">
    <property type="entry name" value="HTH_AraC"/>
</dbReference>
<evidence type="ECO:0000256" key="1">
    <source>
        <dbReference type="ARBA" id="ARBA00023015"/>
    </source>
</evidence>